<protein>
    <submittedName>
        <fullName evidence="2">Uncharacterized protein</fullName>
    </submittedName>
</protein>
<evidence type="ECO:0000256" key="1">
    <source>
        <dbReference type="SAM" id="Phobius"/>
    </source>
</evidence>
<accession>A0ABW4LQ79</accession>
<sequence length="141" mass="16317">MVNNGKIINEVGEIKKNVKFLGIVVFGLLGIILMTYLSEKQIENQSLIENRMEQVTKLLQEKLEHYDPVLESFVDHDYISVLSSKVNSKGICRFERGLAKNKDPFGSYVVIYNLKNMEVLSKELIISNNKYLDEWNTFIKK</sequence>
<organism evidence="2 3">
    <name type="scientific">Bacillus salitolerans</name>
    <dbReference type="NCBI Taxonomy" id="1437434"/>
    <lineage>
        <taxon>Bacteria</taxon>
        <taxon>Bacillati</taxon>
        <taxon>Bacillota</taxon>
        <taxon>Bacilli</taxon>
        <taxon>Bacillales</taxon>
        <taxon>Bacillaceae</taxon>
        <taxon>Bacillus</taxon>
    </lineage>
</organism>
<keyword evidence="3" id="KW-1185">Reference proteome</keyword>
<comment type="caution">
    <text evidence="2">The sequence shown here is derived from an EMBL/GenBank/DDBJ whole genome shotgun (WGS) entry which is preliminary data.</text>
</comment>
<dbReference type="Proteomes" id="UP001597214">
    <property type="component" value="Unassembled WGS sequence"/>
</dbReference>
<evidence type="ECO:0000313" key="3">
    <source>
        <dbReference type="Proteomes" id="UP001597214"/>
    </source>
</evidence>
<keyword evidence="1" id="KW-0812">Transmembrane</keyword>
<name>A0ABW4LQ79_9BACI</name>
<proteinExistence type="predicted"/>
<keyword evidence="1" id="KW-1133">Transmembrane helix</keyword>
<reference evidence="3" key="1">
    <citation type="journal article" date="2019" name="Int. J. Syst. Evol. Microbiol.">
        <title>The Global Catalogue of Microorganisms (GCM) 10K type strain sequencing project: providing services to taxonomists for standard genome sequencing and annotation.</title>
        <authorList>
            <consortium name="The Broad Institute Genomics Platform"/>
            <consortium name="The Broad Institute Genome Sequencing Center for Infectious Disease"/>
            <person name="Wu L."/>
            <person name="Ma J."/>
        </authorList>
    </citation>
    <scope>NUCLEOTIDE SEQUENCE [LARGE SCALE GENOMIC DNA]</scope>
    <source>
        <strain evidence="3">CCUG 49339</strain>
    </source>
</reference>
<feature type="transmembrane region" description="Helical" evidence="1">
    <location>
        <begin position="20"/>
        <end position="37"/>
    </location>
</feature>
<gene>
    <name evidence="2" type="ORF">ACFSCX_11580</name>
</gene>
<keyword evidence="1" id="KW-0472">Membrane</keyword>
<dbReference type="RefSeq" id="WP_377928393.1">
    <property type="nucleotide sequence ID" value="NZ_JBHUEM010000018.1"/>
</dbReference>
<evidence type="ECO:0000313" key="2">
    <source>
        <dbReference type="EMBL" id="MFD1737192.1"/>
    </source>
</evidence>
<dbReference type="EMBL" id="JBHUEM010000018">
    <property type="protein sequence ID" value="MFD1737192.1"/>
    <property type="molecule type" value="Genomic_DNA"/>
</dbReference>